<name>A0A812JP57_9DINO</name>
<proteinExistence type="predicted"/>
<feature type="region of interest" description="Disordered" evidence="1">
    <location>
        <begin position="15"/>
        <end position="36"/>
    </location>
</feature>
<dbReference type="InterPro" id="IPR029044">
    <property type="entry name" value="Nucleotide-diphossugar_trans"/>
</dbReference>
<gene>
    <name evidence="3" type="ORF">SNAT2548_LOCUS6979</name>
</gene>
<accession>A0A812JP57</accession>
<dbReference type="InterPro" id="IPR008441">
    <property type="entry name" value="AfumC-like_glycosyl_Trfase"/>
</dbReference>
<evidence type="ECO:0000256" key="2">
    <source>
        <dbReference type="SAM" id="Phobius"/>
    </source>
</evidence>
<reference evidence="3" key="1">
    <citation type="submission" date="2021-02" db="EMBL/GenBank/DDBJ databases">
        <authorList>
            <person name="Dougan E. K."/>
            <person name="Rhodes N."/>
            <person name="Thang M."/>
            <person name="Chan C."/>
        </authorList>
    </citation>
    <scope>NUCLEOTIDE SEQUENCE</scope>
</reference>
<evidence type="ECO:0000313" key="3">
    <source>
        <dbReference type="EMBL" id="CAE7210177.1"/>
    </source>
</evidence>
<dbReference type="SUPFAM" id="SSF53448">
    <property type="entry name" value="Nucleotide-diphospho-sugar transferases"/>
    <property type="match status" value="1"/>
</dbReference>
<evidence type="ECO:0000256" key="1">
    <source>
        <dbReference type="SAM" id="MobiDB-lite"/>
    </source>
</evidence>
<comment type="caution">
    <text evidence="3">The sequence shown here is derived from an EMBL/GenBank/DDBJ whole genome shotgun (WGS) entry which is preliminary data.</text>
</comment>
<dbReference type="Pfam" id="PF05704">
    <property type="entry name" value="Caps_synth"/>
    <property type="match status" value="1"/>
</dbReference>
<dbReference type="OrthoDB" id="10386413at2759"/>
<keyword evidence="2" id="KW-0472">Membrane</keyword>
<keyword evidence="2" id="KW-1133">Transmembrane helix</keyword>
<sequence length="450" mass="49616">MGFGSSFLDLARAQTSKMSPGLRDDMEVGSSSDGEIRQASSPLGGKFLVMASTVLFLAAFMLGACAALLFQSSLHSSPHTRLRALGTTAQLGEAPEAPAAPVLPGLGVTGLPGNPKLYGKIPEKTIWFYYDKGFDPMPSRIVDLCIQSFCANNPDWNFEFVSDSNLLDYVSADMLPSAFWTWHQPANKKDMVMANLLALYGGVAVDSTIINFKSLNGLWQKMLQDGADAVIYWYRLVEPWGAPDSAAVWSFMARRDTGIFRRYAQDIKANFGDVLDVSQAGGNPYLAFGSGSLEPIMVEVNASLPLCMNDPTLTEYNKQRCATSAAKYHAARNGNLNNTKVILLDPNDRHSGPQLNIWKPLCINMAGDCPTPTRQNSAGLWQEYEDRKSNPYFTMIKLFARGGTFAQTHPELLLQKNMEENIFSEWFKAAGLEPDQPSRCKAKMERQETN</sequence>
<protein>
    <submittedName>
        <fullName evidence="3">Uncharacterized protein</fullName>
    </submittedName>
</protein>
<dbReference type="AlphaFoldDB" id="A0A812JP57"/>
<dbReference type="GO" id="GO:0016757">
    <property type="term" value="F:glycosyltransferase activity"/>
    <property type="evidence" value="ECO:0007669"/>
    <property type="project" value="InterPro"/>
</dbReference>
<dbReference type="EMBL" id="CAJNDS010000480">
    <property type="protein sequence ID" value="CAE7210177.1"/>
    <property type="molecule type" value="Genomic_DNA"/>
</dbReference>
<dbReference type="Proteomes" id="UP000604046">
    <property type="component" value="Unassembled WGS sequence"/>
</dbReference>
<feature type="transmembrane region" description="Helical" evidence="2">
    <location>
        <begin position="47"/>
        <end position="70"/>
    </location>
</feature>
<keyword evidence="4" id="KW-1185">Reference proteome</keyword>
<keyword evidence="2" id="KW-0812">Transmembrane</keyword>
<evidence type="ECO:0000313" key="4">
    <source>
        <dbReference type="Proteomes" id="UP000604046"/>
    </source>
</evidence>
<organism evidence="3 4">
    <name type="scientific">Symbiodinium natans</name>
    <dbReference type="NCBI Taxonomy" id="878477"/>
    <lineage>
        <taxon>Eukaryota</taxon>
        <taxon>Sar</taxon>
        <taxon>Alveolata</taxon>
        <taxon>Dinophyceae</taxon>
        <taxon>Suessiales</taxon>
        <taxon>Symbiodiniaceae</taxon>
        <taxon>Symbiodinium</taxon>
    </lineage>
</organism>